<dbReference type="PROSITE" id="PS51257">
    <property type="entry name" value="PROKAR_LIPOPROTEIN"/>
    <property type="match status" value="1"/>
</dbReference>
<reference evidence="4 5" key="1">
    <citation type="submission" date="2019-01" db="EMBL/GenBank/DDBJ databases">
        <title>Flavobacterium sp. nov.,isolated from freshwater.</title>
        <authorList>
            <person name="Zhang R."/>
            <person name="Du Z.-J."/>
        </authorList>
    </citation>
    <scope>NUCLEOTIDE SEQUENCE [LARGE SCALE GENOMIC DNA]</scope>
    <source>
        <strain evidence="4 5">1E403</strain>
    </source>
</reference>
<dbReference type="CDD" id="cd08023">
    <property type="entry name" value="GH16_laminarinase_like"/>
    <property type="match status" value="1"/>
</dbReference>
<evidence type="ECO:0000313" key="5">
    <source>
        <dbReference type="Proteomes" id="UP000287527"/>
    </source>
</evidence>
<dbReference type="Gene3D" id="2.60.120.200">
    <property type="match status" value="1"/>
</dbReference>
<proteinExistence type="inferred from homology"/>
<dbReference type="GO" id="GO:0005975">
    <property type="term" value="P:carbohydrate metabolic process"/>
    <property type="evidence" value="ECO:0007669"/>
    <property type="project" value="InterPro"/>
</dbReference>
<name>A0A3S3QT41_9FLAO</name>
<dbReference type="InterPro" id="IPR000757">
    <property type="entry name" value="Beta-glucanase-like"/>
</dbReference>
<dbReference type="InterPro" id="IPR013320">
    <property type="entry name" value="ConA-like_dom_sf"/>
</dbReference>
<dbReference type="OrthoDB" id="9809583at2"/>
<dbReference type="PANTHER" id="PTHR10963:SF55">
    <property type="entry name" value="GLYCOSIDE HYDROLASE FAMILY 16 PROTEIN"/>
    <property type="match status" value="1"/>
</dbReference>
<keyword evidence="2" id="KW-0732">Signal</keyword>
<dbReference type="Pfam" id="PF00722">
    <property type="entry name" value="Glyco_hydro_16"/>
    <property type="match status" value="1"/>
</dbReference>
<dbReference type="Proteomes" id="UP000287527">
    <property type="component" value="Unassembled WGS sequence"/>
</dbReference>
<sequence length="548" mass="59246">MKKTLKNLTKFLMLLVLVSSCQEDDKTFGAIVSPTNLTISYEIVGKDAANPDGDGSGKVILKATADNATSYKFLFSDETSENSPSGEYTKQFTKNGVNTYTVTAVAYGTGGTATNTSIEVTVYSDFSDPEAIQFLTAGSTKTWYWAASKQGHLGVGPNDNSDDNAIPKFYGAAPFEKELGSSSCLYLEKLVFSLEGETIKFKLDTDGSAFFNKSYNSVGGSGDTSQDLCLTYDTSGLKTVTLGPSNSVVPTGKTRGTSMTFADNGFMGYYVGATTYEILKITATEMQVRAVMGNDPTLAWYHTFTTKTIEEQKQASNPEPSNLVFSDEFDVDGAPDASKWTMELGTGQSGWGNNEAQSYKAENAVVSGGMLKITAKAEAFDGKQYTSARMKTEGKFDFKYGKIEIKAKLPKGSGTWPALWMLGANYATQQWPACGELDMMEHIGNKQGEVHATLHYPGHSGAGGVGGFTNIPDVSETFHIYKTIWDAEKIRFFIDGTLYYTFANDASKPFNANFFLILNVAMGGNYGGAIAPGFVSSAMEVDYVKVFQ</sequence>
<dbReference type="EMBL" id="SBII01000003">
    <property type="protein sequence ID" value="RWX01549.1"/>
    <property type="molecule type" value="Genomic_DNA"/>
</dbReference>
<dbReference type="InterPro" id="IPR050546">
    <property type="entry name" value="Glycosyl_Hydrlase_16"/>
</dbReference>
<comment type="similarity">
    <text evidence="1">Belongs to the glycosyl hydrolase 16 family.</text>
</comment>
<evidence type="ECO:0000259" key="3">
    <source>
        <dbReference type="PROSITE" id="PS51762"/>
    </source>
</evidence>
<dbReference type="PROSITE" id="PS51762">
    <property type="entry name" value="GH16_2"/>
    <property type="match status" value="1"/>
</dbReference>
<dbReference type="SUPFAM" id="SSF49899">
    <property type="entry name" value="Concanavalin A-like lectins/glucanases"/>
    <property type="match status" value="1"/>
</dbReference>
<evidence type="ECO:0000256" key="2">
    <source>
        <dbReference type="SAM" id="SignalP"/>
    </source>
</evidence>
<dbReference type="PANTHER" id="PTHR10963">
    <property type="entry name" value="GLYCOSYL HYDROLASE-RELATED"/>
    <property type="match status" value="1"/>
</dbReference>
<keyword evidence="5" id="KW-1185">Reference proteome</keyword>
<comment type="caution">
    <text evidence="4">The sequence shown here is derived from an EMBL/GenBank/DDBJ whole genome shotgun (WGS) entry which is preliminary data.</text>
</comment>
<protein>
    <submittedName>
        <fullName evidence="4">Glycoside hydrolase family 16 protein</fullName>
    </submittedName>
</protein>
<evidence type="ECO:0000313" key="4">
    <source>
        <dbReference type="EMBL" id="RWX01549.1"/>
    </source>
</evidence>
<keyword evidence="4" id="KW-0378">Hydrolase</keyword>
<organism evidence="4 5">
    <name type="scientific">Flavobacterium cerinum</name>
    <dbReference type="NCBI Taxonomy" id="2502784"/>
    <lineage>
        <taxon>Bacteria</taxon>
        <taxon>Pseudomonadati</taxon>
        <taxon>Bacteroidota</taxon>
        <taxon>Flavobacteriia</taxon>
        <taxon>Flavobacteriales</taxon>
        <taxon>Flavobacteriaceae</taxon>
        <taxon>Flavobacterium</taxon>
    </lineage>
</organism>
<dbReference type="RefSeq" id="WP_128389086.1">
    <property type="nucleotide sequence ID" value="NZ_SBII01000003.1"/>
</dbReference>
<gene>
    <name evidence="4" type="ORF">EPI11_06250</name>
</gene>
<accession>A0A3S3QT41</accession>
<evidence type="ECO:0000256" key="1">
    <source>
        <dbReference type="ARBA" id="ARBA00006865"/>
    </source>
</evidence>
<dbReference type="GO" id="GO:0004553">
    <property type="term" value="F:hydrolase activity, hydrolyzing O-glycosyl compounds"/>
    <property type="evidence" value="ECO:0007669"/>
    <property type="project" value="InterPro"/>
</dbReference>
<feature type="chain" id="PRO_5018705646" evidence="2">
    <location>
        <begin position="24"/>
        <end position="548"/>
    </location>
</feature>
<feature type="signal peptide" evidence="2">
    <location>
        <begin position="1"/>
        <end position="23"/>
    </location>
</feature>
<dbReference type="AlphaFoldDB" id="A0A3S3QT41"/>
<feature type="domain" description="GH16" evidence="3">
    <location>
        <begin position="310"/>
        <end position="548"/>
    </location>
</feature>